<name>A0AA37WD68_9BACT</name>
<dbReference type="PANTHER" id="PTHR34388">
    <property type="entry name" value="DNA POLYMERASE III SUBUNIT DELTA"/>
    <property type="match status" value="1"/>
</dbReference>
<dbReference type="GO" id="GO:0003887">
    <property type="term" value="F:DNA-directed DNA polymerase activity"/>
    <property type="evidence" value="ECO:0007669"/>
    <property type="project" value="UniProtKB-KW"/>
</dbReference>
<reference evidence="6" key="2">
    <citation type="submission" date="2023-01" db="EMBL/GenBank/DDBJ databases">
        <title>Draft genome sequence of Portibacter lacus strain NBRC 108769.</title>
        <authorList>
            <person name="Sun Q."/>
            <person name="Mori K."/>
        </authorList>
    </citation>
    <scope>NUCLEOTIDE SEQUENCE</scope>
    <source>
        <strain evidence="6">NBRC 108769</strain>
    </source>
</reference>
<evidence type="ECO:0000313" key="6">
    <source>
        <dbReference type="EMBL" id="GLR15582.1"/>
    </source>
</evidence>
<keyword evidence="1" id="KW-0808">Transferase</keyword>
<dbReference type="GO" id="GO:0003677">
    <property type="term" value="F:DNA binding"/>
    <property type="evidence" value="ECO:0007669"/>
    <property type="project" value="InterPro"/>
</dbReference>
<sequence length="333" mass="38219">MESRDILKELKAGVYKPIYFLSGEEPYYIDQISDYIEDHILDEGGKAFNQVILYGKEVDFKTVVDNARQFPMMAPYRVIIIKEAQEMKSLTSLQSYIENPSPQTILVINYKYKKVDKRTGFAKAIKANAVLLETKKIYDNQLPGYIDQIAKSNDLKIDQKANVLLATYIGADLSKINNEIGKLALRLEKGETINAQHIEEFVGISKDYNIFELQNALGKRDKVVSFRIVEYFASNEKKNPLIVSINSLYGYFTKVWQTQSLSSLDDKSLASKIGVFSSFFMKDYRLAARNYSKDKLKRILLDLQEYDGYSKGVDRRNPDQGDLLKELVFKILN</sequence>
<feature type="domain" description="DNA polymerase III delta N-terminal" evidence="5">
    <location>
        <begin position="19"/>
        <end position="134"/>
    </location>
</feature>
<keyword evidence="3" id="KW-0235">DNA replication</keyword>
<dbReference type="PANTHER" id="PTHR34388:SF1">
    <property type="entry name" value="DNA POLYMERASE III SUBUNIT DELTA"/>
    <property type="match status" value="1"/>
</dbReference>
<dbReference type="NCBIfam" id="TIGR01128">
    <property type="entry name" value="holA"/>
    <property type="match status" value="1"/>
</dbReference>
<keyword evidence="7" id="KW-1185">Reference proteome</keyword>
<dbReference type="Gene3D" id="3.40.50.300">
    <property type="entry name" value="P-loop containing nucleotide triphosphate hydrolases"/>
    <property type="match status" value="1"/>
</dbReference>
<dbReference type="Proteomes" id="UP001156666">
    <property type="component" value="Unassembled WGS sequence"/>
</dbReference>
<dbReference type="GO" id="GO:0009360">
    <property type="term" value="C:DNA polymerase III complex"/>
    <property type="evidence" value="ECO:0007669"/>
    <property type="project" value="InterPro"/>
</dbReference>
<dbReference type="GO" id="GO:0006261">
    <property type="term" value="P:DNA-templated DNA replication"/>
    <property type="evidence" value="ECO:0007669"/>
    <property type="project" value="TreeGrafter"/>
</dbReference>
<dbReference type="AlphaFoldDB" id="A0AA37WD68"/>
<dbReference type="InterPro" id="IPR027417">
    <property type="entry name" value="P-loop_NTPase"/>
</dbReference>
<comment type="caution">
    <text evidence="6">The sequence shown here is derived from an EMBL/GenBank/DDBJ whole genome shotgun (WGS) entry which is preliminary data.</text>
</comment>
<proteinExistence type="predicted"/>
<keyword evidence="4" id="KW-0239">DNA-directed DNA polymerase</keyword>
<dbReference type="InterPro" id="IPR005790">
    <property type="entry name" value="DNA_polIII_delta"/>
</dbReference>
<dbReference type="Gene3D" id="1.20.272.10">
    <property type="match status" value="1"/>
</dbReference>
<gene>
    <name evidence="6" type="primary">holA</name>
    <name evidence="6" type="ORF">GCM10007940_01970</name>
</gene>
<evidence type="ECO:0000256" key="4">
    <source>
        <dbReference type="ARBA" id="ARBA00022932"/>
    </source>
</evidence>
<reference evidence="6" key="1">
    <citation type="journal article" date="2014" name="Int. J. Syst. Evol. Microbiol.">
        <title>Complete genome sequence of Corynebacterium casei LMG S-19264T (=DSM 44701T), isolated from a smear-ripened cheese.</title>
        <authorList>
            <consortium name="US DOE Joint Genome Institute (JGI-PGF)"/>
            <person name="Walter F."/>
            <person name="Albersmeier A."/>
            <person name="Kalinowski J."/>
            <person name="Ruckert C."/>
        </authorList>
    </citation>
    <scope>NUCLEOTIDE SEQUENCE</scope>
    <source>
        <strain evidence="6">NBRC 108769</strain>
    </source>
</reference>
<dbReference type="SUPFAM" id="SSF52540">
    <property type="entry name" value="P-loop containing nucleoside triphosphate hydrolases"/>
    <property type="match status" value="1"/>
</dbReference>
<protein>
    <submittedName>
        <fullName evidence="6">DNA polymerase III subunit delta</fullName>
    </submittedName>
</protein>
<evidence type="ECO:0000313" key="7">
    <source>
        <dbReference type="Proteomes" id="UP001156666"/>
    </source>
</evidence>
<evidence type="ECO:0000256" key="2">
    <source>
        <dbReference type="ARBA" id="ARBA00022695"/>
    </source>
</evidence>
<dbReference type="Pfam" id="PF06144">
    <property type="entry name" value="DNA_pol3_delta"/>
    <property type="match status" value="1"/>
</dbReference>
<keyword evidence="2" id="KW-0548">Nucleotidyltransferase</keyword>
<dbReference type="EMBL" id="BSOH01000001">
    <property type="protein sequence ID" value="GLR15582.1"/>
    <property type="molecule type" value="Genomic_DNA"/>
</dbReference>
<evidence type="ECO:0000256" key="3">
    <source>
        <dbReference type="ARBA" id="ARBA00022705"/>
    </source>
</evidence>
<accession>A0AA37WD68</accession>
<evidence type="ECO:0000259" key="5">
    <source>
        <dbReference type="Pfam" id="PF06144"/>
    </source>
</evidence>
<evidence type="ECO:0000256" key="1">
    <source>
        <dbReference type="ARBA" id="ARBA00022679"/>
    </source>
</evidence>
<dbReference type="RefSeq" id="WP_235292476.1">
    <property type="nucleotide sequence ID" value="NZ_BSOH01000001.1"/>
</dbReference>
<dbReference type="InterPro" id="IPR010372">
    <property type="entry name" value="DNA_pol3_delta_N"/>
</dbReference>
<dbReference type="Gene3D" id="1.10.8.60">
    <property type="match status" value="1"/>
</dbReference>
<organism evidence="6 7">
    <name type="scientific">Portibacter lacus</name>
    <dbReference type="NCBI Taxonomy" id="1099794"/>
    <lineage>
        <taxon>Bacteria</taxon>
        <taxon>Pseudomonadati</taxon>
        <taxon>Bacteroidota</taxon>
        <taxon>Saprospiria</taxon>
        <taxon>Saprospirales</taxon>
        <taxon>Haliscomenobacteraceae</taxon>
        <taxon>Portibacter</taxon>
    </lineage>
</organism>